<dbReference type="EMBL" id="CP162551">
    <property type="protein sequence ID" value="XDI38849.1"/>
    <property type="molecule type" value="Genomic_DNA"/>
</dbReference>
<dbReference type="InterPro" id="IPR023753">
    <property type="entry name" value="FAD/NAD-binding_dom"/>
</dbReference>
<dbReference type="PANTHER" id="PTHR42913:SF9">
    <property type="entry name" value="SLR1591 PROTEIN"/>
    <property type="match status" value="1"/>
</dbReference>
<comment type="cofactor">
    <cofactor evidence="1">
        <name>FAD</name>
        <dbReference type="ChEBI" id="CHEBI:57692"/>
    </cofactor>
</comment>
<dbReference type="GO" id="GO:0019646">
    <property type="term" value="P:aerobic electron transport chain"/>
    <property type="evidence" value="ECO:0007669"/>
    <property type="project" value="TreeGrafter"/>
</dbReference>
<dbReference type="InterPro" id="IPR051169">
    <property type="entry name" value="NADH-Q_oxidoreductase"/>
</dbReference>
<dbReference type="Gene3D" id="3.50.50.100">
    <property type="match status" value="1"/>
</dbReference>
<name>A0AB39BZ17_9BACI</name>
<protein>
    <submittedName>
        <fullName evidence="7">FAD-dependent oxidoreductase</fullName>
    </submittedName>
</protein>
<dbReference type="InterPro" id="IPR036188">
    <property type="entry name" value="FAD/NAD-bd_sf"/>
</dbReference>
<keyword evidence="5" id="KW-0560">Oxidoreductase</keyword>
<organism evidence="7">
    <name type="scientific">Alkalihalophilus sp. As8PL</name>
    <dbReference type="NCBI Taxonomy" id="3237103"/>
    <lineage>
        <taxon>Bacteria</taxon>
        <taxon>Bacillati</taxon>
        <taxon>Bacillota</taxon>
        <taxon>Bacilli</taxon>
        <taxon>Bacillales</taxon>
        <taxon>Bacillaceae</taxon>
        <taxon>Alkalihalophilus</taxon>
    </lineage>
</organism>
<evidence type="ECO:0000256" key="3">
    <source>
        <dbReference type="ARBA" id="ARBA00022630"/>
    </source>
</evidence>
<dbReference type="AlphaFoldDB" id="A0AB39BZ17"/>
<dbReference type="SUPFAM" id="SSF51905">
    <property type="entry name" value="FAD/NAD(P)-binding domain"/>
    <property type="match status" value="1"/>
</dbReference>
<gene>
    <name evidence="7" type="ORF">AB3N04_13750</name>
</gene>
<comment type="similarity">
    <text evidence="2">Belongs to the NADH dehydrogenase family.</text>
</comment>
<evidence type="ECO:0000256" key="1">
    <source>
        <dbReference type="ARBA" id="ARBA00001974"/>
    </source>
</evidence>
<proteinExistence type="inferred from homology"/>
<keyword evidence="4" id="KW-0274">FAD</keyword>
<feature type="domain" description="FAD/NAD(P)-binding" evidence="6">
    <location>
        <begin position="14"/>
        <end position="91"/>
    </location>
</feature>
<evidence type="ECO:0000259" key="6">
    <source>
        <dbReference type="Pfam" id="PF07992"/>
    </source>
</evidence>
<evidence type="ECO:0000313" key="7">
    <source>
        <dbReference type="EMBL" id="XDI38849.1"/>
    </source>
</evidence>
<dbReference type="Pfam" id="PF07992">
    <property type="entry name" value="Pyr_redox_2"/>
    <property type="match status" value="1"/>
</dbReference>
<dbReference type="GO" id="GO:0003955">
    <property type="term" value="F:NAD(P)H dehydrogenase (quinone) activity"/>
    <property type="evidence" value="ECO:0007669"/>
    <property type="project" value="TreeGrafter"/>
</dbReference>
<dbReference type="RefSeq" id="WP_368506056.1">
    <property type="nucleotide sequence ID" value="NZ_CP162551.1"/>
</dbReference>
<evidence type="ECO:0000256" key="5">
    <source>
        <dbReference type="ARBA" id="ARBA00023002"/>
    </source>
</evidence>
<dbReference type="PANTHER" id="PTHR42913">
    <property type="entry name" value="APOPTOSIS-INDUCING FACTOR 1"/>
    <property type="match status" value="1"/>
</dbReference>
<evidence type="ECO:0000256" key="2">
    <source>
        <dbReference type="ARBA" id="ARBA00005272"/>
    </source>
</evidence>
<reference evidence="7" key="1">
    <citation type="submission" date="2024-07" db="EMBL/GenBank/DDBJ databases">
        <title>Identification and characteristics of an arsenic-resistant bacterial isolate, which belongs to a novel species.</title>
        <authorList>
            <person name="Juszczyk A."/>
            <person name="Kowalczyk A."/>
            <person name="Was K."/>
            <person name="Kosowicz W."/>
            <person name="Budzyn A."/>
            <person name="Latowski D."/>
        </authorList>
    </citation>
    <scope>NUCLEOTIDE SEQUENCE</scope>
    <source>
        <strain evidence="7">As8PL</strain>
    </source>
</reference>
<accession>A0AB39BZ17</accession>
<keyword evidence="3" id="KW-0285">Flavoprotein</keyword>
<evidence type="ECO:0000256" key="4">
    <source>
        <dbReference type="ARBA" id="ARBA00022827"/>
    </source>
</evidence>
<sequence>MENTHLTELNEERLYTDGAITIEYDEVLWLTGPKAFDLFKKALVPTDDKGFMLVNDFLQSPSFPSVFGAGDCVTISSQPTLPKNGVYAIRQAPVLYKNLVSFLREEEGTLFTPQKRYLSILSIGNKKGFLLYGGQYITGKWTRSLKHFIDSKYIKSFQ</sequence>